<dbReference type="Gene3D" id="1.20.1740.10">
    <property type="entry name" value="Amino acid/polyamine transporter I"/>
    <property type="match status" value="1"/>
</dbReference>
<dbReference type="GO" id="GO:0005886">
    <property type="term" value="C:plasma membrane"/>
    <property type="evidence" value="ECO:0007669"/>
    <property type="project" value="UniProtKB-SubCell"/>
</dbReference>
<dbReference type="InterPro" id="IPR002293">
    <property type="entry name" value="AA/rel_permease1"/>
</dbReference>
<keyword evidence="3 6" id="KW-0812">Transmembrane</keyword>
<organism evidence="7 9">
    <name type="scientific">Corynebacterium glucuronolyticum</name>
    <dbReference type="NCBI Taxonomy" id="39791"/>
    <lineage>
        <taxon>Bacteria</taxon>
        <taxon>Bacillati</taxon>
        <taxon>Actinomycetota</taxon>
        <taxon>Actinomycetes</taxon>
        <taxon>Mycobacteriales</taxon>
        <taxon>Corynebacteriaceae</taxon>
        <taxon>Corynebacterium</taxon>
    </lineage>
</organism>
<dbReference type="PANTHER" id="PTHR42770">
    <property type="entry name" value="AMINO ACID TRANSPORTER-RELATED"/>
    <property type="match status" value="1"/>
</dbReference>
<evidence type="ECO:0000313" key="7">
    <source>
        <dbReference type="EMBL" id="QQB47669.1"/>
    </source>
</evidence>
<feature type="transmembrane region" description="Helical" evidence="6">
    <location>
        <begin position="176"/>
        <end position="197"/>
    </location>
</feature>
<feature type="transmembrane region" description="Helical" evidence="6">
    <location>
        <begin position="145"/>
        <end position="164"/>
    </location>
</feature>
<feature type="transmembrane region" description="Helical" evidence="6">
    <location>
        <begin position="390"/>
        <end position="412"/>
    </location>
</feature>
<dbReference type="Proteomes" id="UP000617681">
    <property type="component" value="Chromosome"/>
</dbReference>
<dbReference type="Proteomes" id="UP000596145">
    <property type="component" value="Chromosome"/>
</dbReference>
<dbReference type="EMBL" id="CP066007">
    <property type="protein sequence ID" value="QQB47669.1"/>
    <property type="molecule type" value="Genomic_DNA"/>
</dbReference>
<evidence type="ECO:0000256" key="5">
    <source>
        <dbReference type="ARBA" id="ARBA00023136"/>
    </source>
</evidence>
<feature type="transmembrane region" description="Helical" evidence="6">
    <location>
        <begin position="359"/>
        <end position="378"/>
    </location>
</feature>
<dbReference type="InterPro" id="IPR050367">
    <property type="entry name" value="APC_superfamily"/>
</dbReference>
<dbReference type="AlphaFoldDB" id="A0A7T4JW68"/>
<evidence type="ECO:0000256" key="4">
    <source>
        <dbReference type="ARBA" id="ARBA00022989"/>
    </source>
</evidence>
<protein>
    <submittedName>
        <fullName evidence="7">APC family permease</fullName>
    </submittedName>
</protein>
<dbReference type="EMBL" id="CP069534">
    <property type="protein sequence ID" value="QRP71936.1"/>
    <property type="molecule type" value="Genomic_DNA"/>
</dbReference>
<feature type="transmembrane region" description="Helical" evidence="6">
    <location>
        <begin position="21"/>
        <end position="41"/>
    </location>
</feature>
<name>A0A7T4JW68_9CORY</name>
<dbReference type="GO" id="GO:0022857">
    <property type="term" value="F:transmembrane transporter activity"/>
    <property type="evidence" value="ECO:0007669"/>
    <property type="project" value="InterPro"/>
</dbReference>
<keyword evidence="4 6" id="KW-1133">Transmembrane helix</keyword>
<feature type="transmembrane region" description="Helical" evidence="6">
    <location>
        <begin position="258"/>
        <end position="282"/>
    </location>
</feature>
<dbReference type="PIRSF" id="PIRSF006060">
    <property type="entry name" value="AA_transporter"/>
    <property type="match status" value="1"/>
</dbReference>
<evidence type="ECO:0000313" key="9">
    <source>
        <dbReference type="Proteomes" id="UP000596145"/>
    </source>
</evidence>
<dbReference type="OrthoDB" id="138827at2"/>
<evidence type="ECO:0000313" key="8">
    <source>
        <dbReference type="EMBL" id="QRP71936.1"/>
    </source>
</evidence>
<dbReference type="PANTHER" id="PTHR42770:SF7">
    <property type="entry name" value="MEMBRANE PROTEIN"/>
    <property type="match status" value="1"/>
</dbReference>
<evidence type="ECO:0000256" key="3">
    <source>
        <dbReference type="ARBA" id="ARBA00022692"/>
    </source>
</evidence>
<sequence>MDSPASDGDGSSSKGLATGTVGLVGAVIIGISCIAPTYTLTSGLGPTISAVGQYVPAVLLLGFLPMLLVAFAYRELNNAIPDSGTSFTWATRAFGPWVGWMGGWGLITATVLVISNLAAVAVDFLFLLLARVAGNDSIAALTDNLWVNIPTTLVFLALAAYISYRGMGSTQKIQNVLVAIQVISIIVFDAVAIWEAYHHQGFDFTPFEWSWLNPAGAGDVSVIAAGISLSIFMFWGWDVTLTMNEETKDPETTPGRAAMVTVIIIIVLYVLTAVAVVCWAGIGTEGLGAGNPDNQESIFAVLSGPVLGPFSILIYVAVLSSSFASLQSTMVGPARTLLAMGYYRALPPSFARVSAKFRTPSTATIVSAIGAGLFYSVTRVLSENALWDTIAALGLMICFYYGITAVACLWYFRRELFSSARNIVFRFLFPLVGGGALLVMFCITAVDSIDPSYGSGSSVMGIGTVFILGAGILGLGVVVMLATRAFYPEFFRGETLPRCESTRPRGPTVSPTSPSN</sequence>
<keyword evidence="5 6" id="KW-0472">Membrane</keyword>
<feature type="transmembrane region" description="Helical" evidence="6">
    <location>
        <begin position="424"/>
        <end position="446"/>
    </location>
</feature>
<comment type="subcellular location">
    <subcellularLocation>
        <location evidence="1">Cell membrane</location>
        <topology evidence="1">Multi-pass membrane protein</topology>
    </subcellularLocation>
</comment>
<reference evidence="7 9" key="1">
    <citation type="submission" date="2020-12" db="EMBL/GenBank/DDBJ databases">
        <title>FDA dAtabase for Regulatory Grade micrObial Sequences (FDA-ARGOS): Supporting development and validation of Infectious Disease Dx tests.</title>
        <authorList>
            <person name="Sproer C."/>
            <person name="Gronow S."/>
            <person name="Severitt S."/>
            <person name="Schroder I."/>
            <person name="Tallon L."/>
            <person name="Sadzewicz L."/>
            <person name="Zhao X."/>
            <person name="Boylan J."/>
            <person name="Ott S."/>
            <person name="Bowen H."/>
            <person name="Vavikolanu K."/>
            <person name="Mehta A."/>
            <person name="Aluvathingal J."/>
            <person name="Nadendla S."/>
            <person name="Lowell S."/>
            <person name="Myers T."/>
            <person name="Yan Y."/>
            <person name="Sichtig H."/>
        </authorList>
    </citation>
    <scope>NUCLEOTIDE SEQUENCE [LARGE SCALE GENOMIC DNA]</scope>
    <source>
        <strain evidence="7 9">FDAARGOS_1053</strain>
        <strain evidence="8">FDAARGOS_1191</strain>
    </source>
</reference>
<proteinExistence type="predicted"/>
<keyword evidence="2" id="KW-1003">Cell membrane</keyword>
<dbReference type="Pfam" id="PF13520">
    <property type="entry name" value="AA_permease_2"/>
    <property type="match status" value="1"/>
</dbReference>
<feature type="transmembrane region" description="Helical" evidence="6">
    <location>
        <begin position="217"/>
        <end position="237"/>
    </location>
</feature>
<feature type="transmembrane region" description="Helical" evidence="6">
    <location>
        <begin position="458"/>
        <end position="482"/>
    </location>
</feature>
<gene>
    <name evidence="7" type="ORF">I6I10_04370</name>
    <name evidence="8" type="ORF">I6J21_11200</name>
</gene>
<evidence type="ECO:0000256" key="2">
    <source>
        <dbReference type="ARBA" id="ARBA00022475"/>
    </source>
</evidence>
<evidence type="ECO:0000256" key="6">
    <source>
        <dbReference type="SAM" id="Phobius"/>
    </source>
</evidence>
<evidence type="ECO:0000256" key="1">
    <source>
        <dbReference type="ARBA" id="ARBA00004651"/>
    </source>
</evidence>
<accession>A0A7T4JW68</accession>
<feature type="transmembrane region" description="Helical" evidence="6">
    <location>
        <begin position="53"/>
        <end position="73"/>
    </location>
</feature>